<dbReference type="EMBL" id="GBXM01037870">
    <property type="protein sequence ID" value="JAH70707.1"/>
    <property type="molecule type" value="Transcribed_RNA"/>
</dbReference>
<dbReference type="AlphaFoldDB" id="A0A0E9UY08"/>
<accession>A0A0E9UY08</accession>
<evidence type="ECO:0000313" key="1">
    <source>
        <dbReference type="EMBL" id="JAH70707.1"/>
    </source>
</evidence>
<proteinExistence type="predicted"/>
<reference evidence="1" key="2">
    <citation type="journal article" date="2015" name="Fish Shellfish Immunol.">
        <title>Early steps in the European eel (Anguilla anguilla)-Vibrio vulnificus interaction in the gills: Role of the RtxA13 toxin.</title>
        <authorList>
            <person name="Callol A."/>
            <person name="Pajuelo D."/>
            <person name="Ebbesson L."/>
            <person name="Teles M."/>
            <person name="MacKenzie S."/>
            <person name="Amaro C."/>
        </authorList>
    </citation>
    <scope>NUCLEOTIDE SEQUENCE</scope>
</reference>
<reference evidence="1" key="1">
    <citation type="submission" date="2014-11" db="EMBL/GenBank/DDBJ databases">
        <authorList>
            <person name="Amaro Gonzalez C."/>
        </authorList>
    </citation>
    <scope>NUCLEOTIDE SEQUENCE</scope>
</reference>
<organism evidence="1">
    <name type="scientific">Anguilla anguilla</name>
    <name type="common">European freshwater eel</name>
    <name type="synonym">Muraena anguilla</name>
    <dbReference type="NCBI Taxonomy" id="7936"/>
    <lineage>
        <taxon>Eukaryota</taxon>
        <taxon>Metazoa</taxon>
        <taxon>Chordata</taxon>
        <taxon>Craniata</taxon>
        <taxon>Vertebrata</taxon>
        <taxon>Euteleostomi</taxon>
        <taxon>Actinopterygii</taxon>
        <taxon>Neopterygii</taxon>
        <taxon>Teleostei</taxon>
        <taxon>Anguilliformes</taxon>
        <taxon>Anguillidae</taxon>
        <taxon>Anguilla</taxon>
    </lineage>
</organism>
<sequence>MSPQEVNVKRGKCFLFAH</sequence>
<name>A0A0E9UY08_ANGAN</name>
<protein>
    <submittedName>
        <fullName evidence="1">Uncharacterized protein</fullName>
    </submittedName>
</protein>